<evidence type="ECO:0000313" key="1">
    <source>
        <dbReference type="EMBL" id="OJI89660.1"/>
    </source>
</evidence>
<gene>
    <name evidence="1" type="ORF">ASPTUDRAFT_49340</name>
</gene>
<protein>
    <submittedName>
        <fullName evidence="1">Uncharacterized protein</fullName>
    </submittedName>
</protein>
<name>A0A1L9NK20_ASPTC</name>
<proteinExistence type="predicted"/>
<dbReference type="EMBL" id="KV878177">
    <property type="protein sequence ID" value="OJI89660.1"/>
    <property type="molecule type" value="Genomic_DNA"/>
</dbReference>
<reference evidence="2" key="1">
    <citation type="journal article" date="2017" name="Genome Biol.">
        <title>Comparative genomics reveals high biological diversity and specific adaptations in the industrially and medically important fungal genus Aspergillus.</title>
        <authorList>
            <person name="de Vries R.P."/>
            <person name="Riley R."/>
            <person name="Wiebenga A."/>
            <person name="Aguilar-Osorio G."/>
            <person name="Amillis S."/>
            <person name="Uchima C.A."/>
            <person name="Anderluh G."/>
            <person name="Asadollahi M."/>
            <person name="Askin M."/>
            <person name="Barry K."/>
            <person name="Battaglia E."/>
            <person name="Bayram O."/>
            <person name="Benocci T."/>
            <person name="Braus-Stromeyer S.A."/>
            <person name="Caldana C."/>
            <person name="Canovas D."/>
            <person name="Cerqueira G.C."/>
            <person name="Chen F."/>
            <person name="Chen W."/>
            <person name="Choi C."/>
            <person name="Clum A."/>
            <person name="Dos Santos R.A."/>
            <person name="Damasio A.R."/>
            <person name="Diallinas G."/>
            <person name="Emri T."/>
            <person name="Fekete E."/>
            <person name="Flipphi M."/>
            <person name="Freyberg S."/>
            <person name="Gallo A."/>
            <person name="Gournas C."/>
            <person name="Habgood R."/>
            <person name="Hainaut M."/>
            <person name="Harispe M.L."/>
            <person name="Henrissat B."/>
            <person name="Hilden K.S."/>
            <person name="Hope R."/>
            <person name="Hossain A."/>
            <person name="Karabika E."/>
            <person name="Karaffa L."/>
            <person name="Karanyi Z."/>
            <person name="Krasevec N."/>
            <person name="Kuo A."/>
            <person name="Kusch H."/>
            <person name="LaButti K."/>
            <person name="Lagendijk E.L."/>
            <person name="Lapidus A."/>
            <person name="Levasseur A."/>
            <person name="Lindquist E."/>
            <person name="Lipzen A."/>
            <person name="Logrieco A.F."/>
            <person name="MacCabe A."/>
            <person name="Maekelae M.R."/>
            <person name="Malavazi I."/>
            <person name="Melin P."/>
            <person name="Meyer V."/>
            <person name="Mielnichuk N."/>
            <person name="Miskei M."/>
            <person name="Molnar A.P."/>
            <person name="Mule G."/>
            <person name="Ngan C.Y."/>
            <person name="Orejas M."/>
            <person name="Orosz E."/>
            <person name="Ouedraogo J.P."/>
            <person name="Overkamp K.M."/>
            <person name="Park H.-S."/>
            <person name="Perrone G."/>
            <person name="Piumi F."/>
            <person name="Punt P.J."/>
            <person name="Ram A.F."/>
            <person name="Ramon A."/>
            <person name="Rauscher S."/>
            <person name="Record E."/>
            <person name="Riano-Pachon D.M."/>
            <person name="Robert V."/>
            <person name="Roehrig J."/>
            <person name="Ruller R."/>
            <person name="Salamov A."/>
            <person name="Salih N.S."/>
            <person name="Samson R.A."/>
            <person name="Sandor E."/>
            <person name="Sanguinetti M."/>
            <person name="Schuetze T."/>
            <person name="Sepcic K."/>
            <person name="Shelest E."/>
            <person name="Sherlock G."/>
            <person name="Sophianopoulou V."/>
            <person name="Squina F.M."/>
            <person name="Sun H."/>
            <person name="Susca A."/>
            <person name="Todd R.B."/>
            <person name="Tsang A."/>
            <person name="Unkles S.E."/>
            <person name="van de Wiele N."/>
            <person name="van Rossen-Uffink D."/>
            <person name="Oliveira J.V."/>
            <person name="Vesth T.C."/>
            <person name="Visser J."/>
            <person name="Yu J.-H."/>
            <person name="Zhou M."/>
            <person name="Andersen M.R."/>
            <person name="Archer D.B."/>
            <person name="Baker S.E."/>
            <person name="Benoit I."/>
            <person name="Brakhage A.A."/>
            <person name="Braus G.H."/>
            <person name="Fischer R."/>
            <person name="Frisvad J.C."/>
            <person name="Goldman G.H."/>
            <person name="Houbraken J."/>
            <person name="Oakley B."/>
            <person name="Pocsi I."/>
            <person name="Scazzocchio C."/>
            <person name="Seiboth B."/>
            <person name="vanKuyk P.A."/>
            <person name="Wortman J."/>
            <person name="Dyer P.S."/>
            <person name="Grigoriev I.V."/>
        </authorList>
    </citation>
    <scope>NUCLEOTIDE SEQUENCE [LARGE SCALE GENOMIC DNA]</scope>
    <source>
        <strain evidence="2">CBS 134.48</strain>
    </source>
</reference>
<dbReference type="AlphaFoldDB" id="A0A1L9NK20"/>
<keyword evidence="2" id="KW-1185">Reference proteome</keyword>
<evidence type="ECO:0000313" key="2">
    <source>
        <dbReference type="Proteomes" id="UP000184304"/>
    </source>
</evidence>
<organism evidence="1 2">
    <name type="scientific">Aspergillus tubingensis (strain CBS 134.48)</name>
    <dbReference type="NCBI Taxonomy" id="767770"/>
    <lineage>
        <taxon>Eukaryota</taxon>
        <taxon>Fungi</taxon>
        <taxon>Dikarya</taxon>
        <taxon>Ascomycota</taxon>
        <taxon>Pezizomycotina</taxon>
        <taxon>Eurotiomycetes</taxon>
        <taxon>Eurotiomycetidae</taxon>
        <taxon>Eurotiales</taxon>
        <taxon>Aspergillaceae</taxon>
        <taxon>Aspergillus</taxon>
        <taxon>Aspergillus subgen. Circumdati</taxon>
    </lineage>
</organism>
<accession>A0A1L9NK20</accession>
<dbReference type="VEuPathDB" id="FungiDB:ASPTUDRAFT_49340"/>
<sequence>MSQRQSLAHALEREASHLHTYPHRNEILPADMHLKGNDSSAYLAFNWASLEAASAIPVDIFMYSRHQWSYSHASLC</sequence>
<dbReference type="Proteomes" id="UP000184304">
    <property type="component" value="Unassembled WGS sequence"/>
</dbReference>